<evidence type="ECO:0000256" key="2">
    <source>
        <dbReference type="ARBA" id="ARBA00006683"/>
    </source>
</evidence>
<dbReference type="PANTHER" id="PTHR32309">
    <property type="entry name" value="TYROSINE-PROTEIN KINASE"/>
    <property type="match status" value="1"/>
</dbReference>
<evidence type="ECO:0000256" key="7">
    <source>
        <dbReference type="SAM" id="Phobius"/>
    </source>
</evidence>
<evidence type="ECO:0000256" key="5">
    <source>
        <dbReference type="ARBA" id="ARBA00022989"/>
    </source>
</evidence>
<dbReference type="EMBL" id="JBHUME010000002">
    <property type="protein sequence ID" value="MFD2611103.1"/>
    <property type="molecule type" value="Genomic_DNA"/>
</dbReference>
<comment type="similarity">
    <text evidence="2">Belongs to the CpsC/CapA family.</text>
</comment>
<organism evidence="9 10">
    <name type="scientific">Paenibacillus gansuensis</name>
    <dbReference type="NCBI Taxonomy" id="306542"/>
    <lineage>
        <taxon>Bacteria</taxon>
        <taxon>Bacillati</taxon>
        <taxon>Bacillota</taxon>
        <taxon>Bacilli</taxon>
        <taxon>Bacillales</taxon>
        <taxon>Paenibacillaceae</taxon>
        <taxon>Paenibacillus</taxon>
    </lineage>
</organism>
<evidence type="ECO:0000313" key="9">
    <source>
        <dbReference type="EMBL" id="MFD2611103.1"/>
    </source>
</evidence>
<feature type="transmembrane region" description="Helical" evidence="7">
    <location>
        <begin position="17"/>
        <end position="39"/>
    </location>
</feature>
<gene>
    <name evidence="9" type="ORF">ACFSUF_01540</name>
</gene>
<evidence type="ECO:0000256" key="6">
    <source>
        <dbReference type="ARBA" id="ARBA00023136"/>
    </source>
</evidence>
<keyword evidence="4 7" id="KW-0812">Transmembrane</keyword>
<dbReference type="Proteomes" id="UP001597541">
    <property type="component" value="Unassembled WGS sequence"/>
</dbReference>
<evidence type="ECO:0000256" key="3">
    <source>
        <dbReference type="ARBA" id="ARBA00022475"/>
    </source>
</evidence>
<keyword evidence="3" id="KW-1003">Cell membrane</keyword>
<evidence type="ECO:0000313" key="10">
    <source>
        <dbReference type="Proteomes" id="UP001597541"/>
    </source>
</evidence>
<proteinExistence type="inferred from homology"/>
<protein>
    <submittedName>
        <fullName evidence="9">YveK family protein</fullName>
    </submittedName>
</protein>
<feature type="transmembrane region" description="Helical" evidence="7">
    <location>
        <begin position="176"/>
        <end position="197"/>
    </location>
</feature>
<keyword evidence="10" id="KW-1185">Reference proteome</keyword>
<sequence length="251" mass="27699">METNEFKDYLTMLKRRWHIITLIVLLTTIGAGLYSYLVIKPTYEASTKLIVNVKQNVGLLGELKLDDINSNMKLVDTYKEIIKTPPILDKVAAQYPELSDSTSGLNQKISVNSVNGTQVMTVKVRDQSYEKAAKIANAVSVVFKQEIPSIMKIDNVTILSLAKADANPAPVAPNKVLNILVAFVLSLMVGAGLAFALEFMDDTLKTESDIERYLGLSTLTTVYSITKSDITSKSNRNYKRVGEPGYATINQ</sequence>
<evidence type="ECO:0000256" key="1">
    <source>
        <dbReference type="ARBA" id="ARBA00004651"/>
    </source>
</evidence>
<comment type="subcellular location">
    <subcellularLocation>
        <location evidence="1">Cell membrane</location>
        <topology evidence="1">Multi-pass membrane protein</topology>
    </subcellularLocation>
</comment>
<dbReference type="RefSeq" id="WP_377599423.1">
    <property type="nucleotide sequence ID" value="NZ_JBHUME010000002.1"/>
</dbReference>
<reference evidence="10" key="1">
    <citation type="journal article" date="2019" name="Int. J. Syst. Evol. Microbiol.">
        <title>The Global Catalogue of Microorganisms (GCM) 10K type strain sequencing project: providing services to taxonomists for standard genome sequencing and annotation.</title>
        <authorList>
            <consortium name="The Broad Institute Genomics Platform"/>
            <consortium name="The Broad Institute Genome Sequencing Center for Infectious Disease"/>
            <person name="Wu L."/>
            <person name="Ma J."/>
        </authorList>
    </citation>
    <scope>NUCLEOTIDE SEQUENCE [LARGE SCALE GENOMIC DNA]</scope>
    <source>
        <strain evidence="10">KCTC 3950</strain>
    </source>
</reference>
<name>A0ABW5P855_9BACL</name>
<evidence type="ECO:0000256" key="4">
    <source>
        <dbReference type="ARBA" id="ARBA00022692"/>
    </source>
</evidence>
<comment type="caution">
    <text evidence="9">The sequence shown here is derived from an EMBL/GenBank/DDBJ whole genome shotgun (WGS) entry which is preliminary data.</text>
</comment>
<keyword evidence="5 7" id="KW-1133">Transmembrane helix</keyword>
<dbReference type="InterPro" id="IPR050445">
    <property type="entry name" value="Bact_polysacc_biosynth/exp"/>
</dbReference>
<dbReference type="Pfam" id="PF02706">
    <property type="entry name" value="Wzz"/>
    <property type="match status" value="1"/>
</dbReference>
<feature type="domain" description="Polysaccharide chain length determinant N-terminal" evidence="8">
    <location>
        <begin position="7"/>
        <end position="94"/>
    </location>
</feature>
<dbReference type="InterPro" id="IPR003856">
    <property type="entry name" value="LPS_length_determ_N"/>
</dbReference>
<dbReference type="PANTHER" id="PTHR32309:SF13">
    <property type="entry name" value="FERRIC ENTEROBACTIN TRANSPORT PROTEIN FEPE"/>
    <property type="match status" value="1"/>
</dbReference>
<accession>A0ABW5P855</accession>
<evidence type="ECO:0000259" key="8">
    <source>
        <dbReference type="Pfam" id="PF02706"/>
    </source>
</evidence>
<keyword evidence="6 7" id="KW-0472">Membrane</keyword>